<keyword evidence="1" id="KW-0732">Signal</keyword>
<dbReference type="RefSeq" id="WP_127164097.1">
    <property type="nucleotide sequence ID" value="NZ_CP029822.1"/>
</dbReference>
<feature type="signal peptide" evidence="1">
    <location>
        <begin position="1"/>
        <end position="19"/>
    </location>
</feature>
<dbReference type="EMBL" id="CP029822">
    <property type="protein sequence ID" value="AZS51335.1"/>
    <property type="molecule type" value="Genomic_DNA"/>
</dbReference>
<accession>A0A3Q9JK64</accession>
<organism evidence="2 3">
    <name type="scientific">Entomomonas moraniae</name>
    <dbReference type="NCBI Taxonomy" id="2213226"/>
    <lineage>
        <taxon>Bacteria</taxon>
        <taxon>Pseudomonadati</taxon>
        <taxon>Pseudomonadota</taxon>
        <taxon>Gammaproteobacteria</taxon>
        <taxon>Pseudomonadales</taxon>
        <taxon>Pseudomonadaceae</taxon>
        <taxon>Entomomonas</taxon>
    </lineage>
</organism>
<evidence type="ECO:0000256" key="1">
    <source>
        <dbReference type="SAM" id="SignalP"/>
    </source>
</evidence>
<feature type="chain" id="PRO_5018661786" evidence="1">
    <location>
        <begin position="20"/>
        <end position="192"/>
    </location>
</feature>
<dbReference type="KEGG" id="emo:DM558_11385"/>
<name>A0A3Q9JK64_9GAMM</name>
<dbReference type="Proteomes" id="UP000273143">
    <property type="component" value="Chromosome"/>
</dbReference>
<dbReference type="AlphaFoldDB" id="A0A3Q9JK64"/>
<sequence length="192" mass="22335">MSRLRILFLLLNIHCFTFAQINDFSAAVWQVIDGFNQQDNRKINSLIDEKKGVIVLTRLGVIERLELAQKIDFKKPIPEYLPYSGVSPDPKEIKAGNLPQYNCDNDSWSKVGIYFVESNQDALLMRIVDFLIQFNEAKIEQAQYQYYQFINENSRRVVAVDYEGNALVFYLTKIKDDWYLTIIDRVSDDCSA</sequence>
<keyword evidence="3" id="KW-1185">Reference proteome</keyword>
<evidence type="ECO:0000313" key="2">
    <source>
        <dbReference type="EMBL" id="AZS51335.1"/>
    </source>
</evidence>
<reference evidence="3" key="1">
    <citation type="submission" date="2018-06" db="EMBL/GenBank/DDBJ databases">
        <title>Complete genome of Pseudomonas insecticola strain QZS01.</title>
        <authorList>
            <person name="Wang J."/>
            <person name="Su Q."/>
        </authorList>
    </citation>
    <scope>NUCLEOTIDE SEQUENCE [LARGE SCALE GENOMIC DNA]</scope>
    <source>
        <strain evidence="3">QZS01</strain>
    </source>
</reference>
<gene>
    <name evidence="2" type="ORF">DM558_11385</name>
</gene>
<evidence type="ECO:0000313" key="3">
    <source>
        <dbReference type="Proteomes" id="UP000273143"/>
    </source>
</evidence>
<protein>
    <submittedName>
        <fullName evidence="2">Uncharacterized protein</fullName>
    </submittedName>
</protein>
<proteinExistence type="predicted"/>